<dbReference type="NCBIfam" id="TIGR00732">
    <property type="entry name" value="dprA"/>
    <property type="match status" value="1"/>
</dbReference>
<proteinExistence type="inferred from homology"/>
<dbReference type="InterPro" id="IPR003488">
    <property type="entry name" value="DprA"/>
</dbReference>
<name>A0A401JB57_9PROT</name>
<dbReference type="SUPFAM" id="SSF102405">
    <property type="entry name" value="MCP/YpsA-like"/>
    <property type="match status" value="1"/>
</dbReference>
<protein>
    <submittedName>
        <fullName evidence="4">DNA-protecting protein DprA</fullName>
    </submittedName>
</protein>
<dbReference type="InterPro" id="IPR041614">
    <property type="entry name" value="DprA_WH"/>
</dbReference>
<evidence type="ECO:0000259" key="3">
    <source>
        <dbReference type="Pfam" id="PF17782"/>
    </source>
</evidence>
<dbReference type="AlphaFoldDB" id="A0A401JB57"/>
<dbReference type="PANTHER" id="PTHR43022:SF1">
    <property type="entry name" value="PROTEIN SMF"/>
    <property type="match status" value="1"/>
</dbReference>
<dbReference type="EMBL" id="BGOW01000003">
    <property type="protein sequence ID" value="GBL44790.1"/>
    <property type="molecule type" value="Genomic_DNA"/>
</dbReference>
<dbReference type="Gene3D" id="3.40.50.450">
    <property type="match status" value="1"/>
</dbReference>
<feature type="domain" description="DprA winged helix" evidence="3">
    <location>
        <begin position="295"/>
        <end position="350"/>
    </location>
</feature>
<dbReference type="Gene3D" id="1.10.10.10">
    <property type="entry name" value="Winged helix-like DNA-binding domain superfamily/Winged helix DNA-binding domain"/>
    <property type="match status" value="1"/>
</dbReference>
<feature type="domain" description="Smf/DprA SLOG" evidence="2">
    <location>
        <begin position="79"/>
        <end position="287"/>
    </location>
</feature>
<dbReference type="Pfam" id="PF02481">
    <property type="entry name" value="DNA_processg_A"/>
    <property type="match status" value="1"/>
</dbReference>
<organism evidence="4 5">
    <name type="scientific">Sulfuriferula multivorans</name>
    <dbReference type="NCBI Taxonomy" id="1559896"/>
    <lineage>
        <taxon>Bacteria</taxon>
        <taxon>Pseudomonadati</taxon>
        <taxon>Pseudomonadota</taxon>
        <taxon>Betaproteobacteria</taxon>
        <taxon>Nitrosomonadales</taxon>
        <taxon>Sulfuricellaceae</taxon>
        <taxon>Sulfuriferula</taxon>
    </lineage>
</organism>
<gene>
    <name evidence="4" type="ORF">SFMTTN_0591</name>
</gene>
<dbReference type="Proteomes" id="UP000286806">
    <property type="component" value="Unassembled WGS sequence"/>
</dbReference>
<dbReference type="RefSeq" id="WP_223247638.1">
    <property type="nucleotide sequence ID" value="NZ_BGOW01000003.1"/>
</dbReference>
<sequence>MNRAERCAWLGLAHTRGLGGQSYRALLAAFGGPEQIYAASGSALKPYLSQPVIQRLSAGVDDAAIKPALRWLDAPGNHLVTLADSDYPSRLLEIPDPPPLLYLKGRRELLGAPMLAIVGSRNATPQGASNAEAFASALSQAGLSIVSGLALGIDAAAHRGGLAGAAGSLAVVGTGLDIVYPARNKALAHQLAEGGALLSEFSIGTPSIAANFPRRNRIISGLSLGCLVVEAALQSGSLITARLAAEQGREVFAIPGSIHSPVARGCHALIKQGAKLVESAQDVLDELHWQVTIPSLAPGATGDDPLLSALGFEPVSLDVLAERCGLTPDRLSAMLLERELQGYVATLPGGFYQRIV</sequence>
<evidence type="ECO:0000313" key="5">
    <source>
        <dbReference type="Proteomes" id="UP000286806"/>
    </source>
</evidence>
<reference evidence="4 5" key="1">
    <citation type="journal article" date="2019" name="Front. Microbiol.">
        <title>Genomes of Neutrophilic Sulfur-Oxidizing Chemolithoautotrophs Representing 9 Proteobacterial Species From 8 Genera.</title>
        <authorList>
            <person name="Watanabe T."/>
            <person name="Kojima H."/>
            <person name="Umezawa K."/>
            <person name="Hori C."/>
            <person name="Takasuka T.E."/>
            <person name="Kato Y."/>
            <person name="Fukui M."/>
        </authorList>
    </citation>
    <scope>NUCLEOTIDE SEQUENCE [LARGE SCALE GENOMIC DNA]</scope>
    <source>
        <strain evidence="4 5">TTN</strain>
    </source>
</reference>
<dbReference type="InterPro" id="IPR036388">
    <property type="entry name" value="WH-like_DNA-bd_sf"/>
</dbReference>
<accession>A0A401JB57</accession>
<evidence type="ECO:0000259" key="2">
    <source>
        <dbReference type="Pfam" id="PF02481"/>
    </source>
</evidence>
<dbReference type="PANTHER" id="PTHR43022">
    <property type="entry name" value="PROTEIN SMF"/>
    <property type="match status" value="1"/>
</dbReference>
<dbReference type="GO" id="GO:0009294">
    <property type="term" value="P:DNA-mediated transformation"/>
    <property type="evidence" value="ECO:0007669"/>
    <property type="project" value="InterPro"/>
</dbReference>
<evidence type="ECO:0000256" key="1">
    <source>
        <dbReference type="ARBA" id="ARBA00006525"/>
    </source>
</evidence>
<evidence type="ECO:0000313" key="4">
    <source>
        <dbReference type="EMBL" id="GBL44790.1"/>
    </source>
</evidence>
<dbReference type="Pfam" id="PF17782">
    <property type="entry name" value="WHD_DprA"/>
    <property type="match status" value="1"/>
</dbReference>
<comment type="similarity">
    <text evidence="1">Belongs to the DprA/Smf family.</text>
</comment>
<dbReference type="InterPro" id="IPR057666">
    <property type="entry name" value="DrpA_SLOG"/>
</dbReference>
<keyword evidence="5" id="KW-1185">Reference proteome</keyword>
<comment type="caution">
    <text evidence="4">The sequence shown here is derived from an EMBL/GenBank/DDBJ whole genome shotgun (WGS) entry which is preliminary data.</text>
</comment>